<feature type="binding site" evidence="5">
    <location>
        <begin position="223"/>
        <end position="230"/>
    </location>
    <ligand>
        <name>ATP</name>
        <dbReference type="ChEBI" id="CHEBI:30616"/>
    </ligand>
</feature>
<reference evidence="7 8" key="1">
    <citation type="submission" date="2014-08" db="EMBL/GenBank/DDBJ databases">
        <title>Complete genome sequence of Corynebacterium phocae M408/89/1(T)(=DSM 44612(T)), isolated from the common seal (Phoca vitulina).</title>
        <authorList>
            <person name="Ruckert C."/>
            <person name="Albersmeier A."/>
            <person name="Winkler A."/>
            <person name="Kalinowski J."/>
        </authorList>
    </citation>
    <scope>NUCLEOTIDE SEQUENCE [LARGE SCALE GENOMIC DNA]</scope>
    <source>
        <strain evidence="7 8">M408/89/1</strain>
    </source>
</reference>
<dbReference type="GO" id="GO:0005829">
    <property type="term" value="C:cytosol"/>
    <property type="evidence" value="ECO:0007669"/>
    <property type="project" value="TreeGrafter"/>
</dbReference>
<dbReference type="GO" id="GO:0005524">
    <property type="term" value="F:ATP binding"/>
    <property type="evidence" value="ECO:0007669"/>
    <property type="project" value="UniProtKB-UniRule"/>
</dbReference>
<dbReference type="Pfam" id="PF00580">
    <property type="entry name" value="UvrD-helicase"/>
    <property type="match status" value="1"/>
</dbReference>
<dbReference type="Pfam" id="PF01443">
    <property type="entry name" value="Viral_helicase1"/>
    <property type="match status" value="1"/>
</dbReference>
<keyword evidence="1 5" id="KW-0547">Nucleotide-binding</keyword>
<dbReference type="RefSeq" id="WP_075734235.1">
    <property type="nucleotide sequence ID" value="NZ_CP009249.1"/>
</dbReference>
<dbReference type="InterPro" id="IPR027351">
    <property type="entry name" value="(+)RNA_virus_helicase_core_dom"/>
</dbReference>
<accession>A0A1L7D3L4</accession>
<evidence type="ECO:0000256" key="5">
    <source>
        <dbReference type="PROSITE-ProRule" id="PRU00560"/>
    </source>
</evidence>
<dbReference type="GO" id="GO:0003677">
    <property type="term" value="F:DNA binding"/>
    <property type="evidence" value="ECO:0007669"/>
    <property type="project" value="InterPro"/>
</dbReference>
<dbReference type="Gene3D" id="3.40.50.300">
    <property type="entry name" value="P-loop containing nucleotide triphosphate hydrolases"/>
    <property type="match status" value="3"/>
</dbReference>
<organism evidence="7 8">
    <name type="scientific">Corynebacterium phocae</name>
    <dbReference type="NCBI Taxonomy" id="161895"/>
    <lineage>
        <taxon>Bacteria</taxon>
        <taxon>Bacillati</taxon>
        <taxon>Actinomycetota</taxon>
        <taxon>Actinomycetes</taxon>
        <taxon>Mycobacteriales</taxon>
        <taxon>Corynebacteriaceae</taxon>
        <taxon>Corynebacterium</taxon>
    </lineage>
</organism>
<feature type="domain" description="UvrD-like helicase ATP-binding" evidence="6">
    <location>
        <begin position="202"/>
        <end position="628"/>
    </location>
</feature>
<keyword evidence="4 5" id="KW-0067">ATP-binding</keyword>
<evidence type="ECO:0000256" key="1">
    <source>
        <dbReference type="ARBA" id="ARBA00022741"/>
    </source>
</evidence>
<dbReference type="EMBL" id="CP009249">
    <property type="protein sequence ID" value="APT92601.1"/>
    <property type="molecule type" value="Genomic_DNA"/>
</dbReference>
<evidence type="ECO:0000256" key="3">
    <source>
        <dbReference type="ARBA" id="ARBA00022806"/>
    </source>
</evidence>
<dbReference type="SUPFAM" id="SSF52540">
    <property type="entry name" value="P-loop containing nucleoside triphosphate hydrolases"/>
    <property type="match status" value="1"/>
</dbReference>
<dbReference type="GO" id="GO:0016787">
    <property type="term" value="F:hydrolase activity"/>
    <property type="evidence" value="ECO:0007669"/>
    <property type="project" value="UniProtKB-UniRule"/>
</dbReference>
<dbReference type="STRING" id="161895.CPHO_06500"/>
<proteinExistence type="predicted"/>
<dbReference type="GO" id="GO:0043138">
    <property type="term" value="F:3'-5' DNA helicase activity"/>
    <property type="evidence" value="ECO:0007669"/>
    <property type="project" value="TreeGrafter"/>
</dbReference>
<gene>
    <name evidence="7" type="ORF">CPHO_06500</name>
</gene>
<evidence type="ECO:0000256" key="2">
    <source>
        <dbReference type="ARBA" id="ARBA00022801"/>
    </source>
</evidence>
<dbReference type="AlphaFoldDB" id="A0A1L7D3L4"/>
<dbReference type="PANTHER" id="PTHR11070">
    <property type="entry name" value="UVRD / RECB / PCRA DNA HELICASE FAMILY MEMBER"/>
    <property type="match status" value="1"/>
</dbReference>
<dbReference type="PROSITE" id="PS51198">
    <property type="entry name" value="UVRD_HELICASE_ATP_BIND"/>
    <property type="match status" value="1"/>
</dbReference>
<keyword evidence="2 5" id="KW-0378">Hydrolase</keyword>
<dbReference type="InterPro" id="IPR000212">
    <property type="entry name" value="DNA_helicase_UvrD/REP"/>
</dbReference>
<dbReference type="OrthoDB" id="9787585at2"/>
<protein>
    <submittedName>
        <fullName evidence="7">Helicase</fullName>
    </submittedName>
</protein>
<name>A0A1L7D3L4_9CORY</name>
<dbReference type="InterPro" id="IPR027417">
    <property type="entry name" value="P-loop_NTPase"/>
</dbReference>
<dbReference type="GO" id="GO:0000725">
    <property type="term" value="P:recombinational repair"/>
    <property type="evidence" value="ECO:0007669"/>
    <property type="project" value="TreeGrafter"/>
</dbReference>
<dbReference type="KEGG" id="cpho:CPHO_06500"/>
<evidence type="ECO:0000256" key="4">
    <source>
        <dbReference type="ARBA" id="ARBA00022840"/>
    </source>
</evidence>
<dbReference type="PANTHER" id="PTHR11070:SF45">
    <property type="entry name" value="DNA 3'-5' HELICASE"/>
    <property type="match status" value="1"/>
</dbReference>
<keyword evidence="3 5" id="KW-0347">Helicase</keyword>
<dbReference type="Proteomes" id="UP000185491">
    <property type="component" value="Chromosome"/>
</dbReference>
<evidence type="ECO:0000313" key="7">
    <source>
        <dbReference type="EMBL" id="APT92601.1"/>
    </source>
</evidence>
<dbReference type="InterPro" id="IPR014016">
    <property type="entry name" value="UvrD-like_ATP-bd"/>
</dbReference>
<evidence type="ECO:0000313" key="8">
    <source>
        <dbReference type="Proteomes" id="UP000185491"/>
    </source>
</evidence>
<sequence length="740" mass="81265">MSQPGNLPDNAAAYSAELAAEQAYVDTLFAHLDGEVATANQRLSEVMLEVDPQNPDSDALVRRETEYHGLQKKLDRLNLAQLGLVFGRIDIDAPGDNPTAEGLDRRYIGRMGLDDRHDDYRTLLLDWRAPMARAFYLATTAHPEGVATRRHIRTSGRSVKEISDEALTAGAPGAEQGVAGESALHAALEKARTGHMASIVETIQREQDEIIRDTTRGVMVVEGGPGTGKTAVALHRIAYLLYNHRDYLSATGVLILGPNDTFLEYISRVLPELGETGVVLATVGDLFPGVHPELVESLDVREVKGSAEMVEILTRAVRNYQAVPDHNRELRIDSLSLEVTPAMVASARTRARRSRKPHNLARGAFKEHLVDQLAQQMADRIGADPLGGENLLSRADVDQLHDDLEDNAVVEALIDELWPKLSPMHVLAELLSSKDAIAAAAADYDGETQSALYRTNGTDWSTSDTALLDELAVLVGMPDPETEKTEADRQWRQELADAEEALDILSSSESTDNDDDMFDAEILSAHDIIDAETLAHRQEVRDIRTTAQRAREDYTWAYGHIIIDEAQELSPMEWRMVFRRSPSRWMTLVGDTAQTGAPAGVDSWSETLEPFVGSRFRHHCLTVNYRTPQPVTQLANQVLAVIDPQAQPATAIRDGRPVMFADTAPTFRGVRTTAGSRLEAVLDAGNIETAKGLEYDHVTVVNPSEIVEASPQGWQNLYVAITRATQTLTIVGPLPTTETN</sequence>
<keyword evidence="8" id="KW-1185">Reference proteome</keyword>
<evidence type="ECO:0000259" key="6">
    <source>
        <dbReference type="PROSITE" id="PS51198"/>
    </source>
</evidence>